<dbReference type="EMBL" id="AP010804">
    <property type="protein sequence ID" value="BAI98376.1"/>
    <property type="molecule type" value="Genomic_DNA"/>
</dbReference>
<proteinExistence type="predicted"/>
<dbReference type="KEGG" id="sjp:SJA_C2-00130"/>
<accession>D4Z7A7</accession>
<dbReference type="AlphaFoldDB" id="D4Z7A7"/>
<evidence type="ECO:0000313" key="2">
    <source>
        <dbReference type="Proteomes" id="UP000007753"/>
    </source>
</evidence>
<evidence type="ECO:0000313" key="1">
    <source>
        <dbReference type="EMBL" id="BAI98376.1"/>
    </source>
</evidence>
<organism evidence="1 2">
    <name type="scientific">Sphingobium indicum (strain DSM 16413 / CCM 7287 / MTCC 6362 / UT26 / NBRC 101211 / UT26S)</name>
    <name type="common">Sphingobium japonicum</name>
    <dbReference type="NCBI Taxonomy" id="452662"/>
    <lineage>
        <taxon>Bacteria</taxon>
        <taxon>Pseudomonadati</taxon>
        <taxon>Pseudomonadota</taxon>
        <taxon>Alphaproteobacteria</taxon>
        <taxon>Sphingomonadales</taxon>
        <taxon>Sphingomonadaceae</taxon>
        <taxon>Sphingobium</taxon>
    </lineage>
</organism>
<dbReference type="HOGENOM" id="CLU_2810218_0_0_5"/>
<dbReference type="Proteomes" id="UP000007753">
    <property type="component" value="Chromosome 2"/>
</dbReference>
<reference evidence="1 2" key="1">
    <citation type="journal article" date="2010" name="J. Bacteriol.">
        <title>Complete genome sequence of the representative gamma-hexachlorocyclohexane-degrading bacterium Sphingobium japonicum UT26.</title>
        <authorList>
            <person name="Nagata Y."/>
            <person name="Ohtsubo Y."/>
            <person name="Endo R."/>
            <person name="Ichikawa N."/>
            <person name="Ankai A."/>
            <person name="Oguchi A."/>
            <person name="Fukui S."/>
            <person name="Fujita N."/>
            <person name="Tsuda M."/>
        </authorList>
    </citation>
    <scope>NUCLEOTIDE SEQUENCE [LARGE SCALE GENOMIC DNA]</scope>
    <source>
        <strain evidence="2">DSM 16413 / CCM 7287 / MTCC 6362 / UT26 / NBRC 101211 / UT26S</strain>
    </source>
</reference>
<name>D4Z7A7_SPHIU</name>
<protein>
    <submittedName>
        <fullName evidence="1">Uncharacterized protein</fullName>
    </submittedName>
</protein>
<gene>
    <name evidence="1" type="ordered locus">SJA_C2-00130</name>
</gene>
<keyword evidence="2" id="KW-1185">Reference proteome</keyword>
<sequence>MKWHCKTPCFPASRSQREHVKPGSAYRRVKKKPVWSERFTSPIFVTIRHAKACRGPRKAAQEIRQSP</sequence>
<dbReference type="STRING" id="452662.SJA_C2-00130"/>